<evidence type="ECO:0000313" key="2">
    <source>
        <dbReference type="EMBL" id="ABL79121.1"/>
    </source>
</evidence>
<dbReference type="InterPro" id="IPR050486">
    <property type="entry name" value="Mannose-1P_guanyltransferase"/>
</dbReference>
<dbReference type="InterPro" id="IPR005835">
    <property type="entry name" value="NTP_transferase_dom"/>
</dbReference>
<name>A1S0Z1_THEPD</name>
<dbReference type="OrthoDB" id="15372at2157"/>
<dbReference type="RefSeq" id="WP_011753386.1">
    <property type="nucleotide sequence ID" value="NC_008698.1"/>
</dbReference>
<keyword evidence="3" id="KW-1185">Reference proteome</keyword>
<dbReference type="Pfam" id="PF00483">
    <property type="entry name" value="NTP_transferase"/>
    <property type="match status" value="1"/>
</dbReference>
<dbReference type="EMBL" id="CP000505">
    <property type="protein sequence ID" value="ABL79121.1"/>
    <property type="molecule type" value="Genomic_DNA"/>
</dbReference>
<gene>
    <name evidence="2" type="ordered locus">Tpen_1726</name>
</gene>
<dbReference type="Gene3D" id="3.90.550.10">
    <property type="entry name" value="Spore Coat Polysaccharide Biosynthesis Protein SpsA, Chain A"/>
    <property type="match status" value="1"/>
</dbReference>
<feature type="domain" description="Nucleotidyl transferase" evidence="1">
    <location>
        <begin position="16"/>
        <end position="252"/>
    </location>
</feature>
<evidence type="ECO:0000313" key="3">
    <source>
        <dbReference type="Proteomes" id="UP000000641"/>
    </source>
</evidence>
<proteinExistence type="predicted"/>
<dbReference type="Proteomes" id="UP000000641">
    <property type="component" value="Chromosome"/>
</dbReference>
<dbReference type="SUPFAM" id="SSF53448">
    <property type="entry name" value="Nucleotide-diphospho-sugar transferases"/>
    <property type="match status" value="1"/>
</dbReference>
<dbReference type="HOGENOM" id="CLU_1060155_0_0_2"/>
<evidence type="ECO:0000259" key="1">
    <source>
        <dbReference type="Pfam" id="PF00483"/>
    </source>
</evidence>
<dbReference type="STRING" id="368408.Tpen_1726"/>
<protein>
    <submittedName>
        <fullName evidence="2">Nucleotidyl transferase</fullName>
    </submittedName>
</protein>
<dbReference type="PANTHER" id="PTHR22572">
    <property type="entry name" value="SUGAR-1-PHOSPHATE GUANYL TRANSFERASE"/>
    <property type="match status" value="1"/>
</dbReference>
<dbReference type="eggNOG" id="arCOG00663">
    <property type="taxonomic scope" value="Archaea"/>
</dbReference>
<organism evidence="2 3">
    <name type="scientific">Thermofilum pendens (strain DSM 2475 / Hrk 5)</name>
    <dbReference type="NCBI Taxonomy" id="368408"/>
    <lineage>
        <taxon>Archaea</taxon>
        <taxon>Thermoproteota</taxon>
        <taxon>Thermoprotei</taxon>
        <taxon>Thermofilales</taxon>
        <taxon>Thermofilaceae</taxon>
        <taxon>Thermofilum</taxon>
    </lineage>
</organism>
<dbReference type="EnsemblBacteria" id="ABL79121">
    <property type="protein sequence ID" value="ABL79121"/>
    <property type="gene ID" value="Tpen_1726"/>
</dbReference>
<keyword evidence="2" id="KW-0808">Transferase</keyword>
<dbReference type="InterPro" id="IPR029044">
    <property type="entry name" value="Nucleotide-diphossugar_trans"/>
</dbReference>
<reference evidence="3" key="1">
    <citation type="journal article" date="2008" name="J. Bacteriol.">
        <title>Genome sequence of Thermofilum pendens reveals an exceptional loss of biosynthetic pathways without genome reduction.</title>
        <authorList>
            <person name="Anderson I."/>
            <person name="Rodriguez J."/>
            <person name="Susanti D."/>
            <person name="Porat I."/>
            <person name="Reich C."/>
            <person name="Ulrich L.E."/>
            <person name="Elkins J.G."/>
            <person name="Mavromatis K."/>
            <person name="Lykidis A."/>
            <person name="Kim E."/>
            <person name="Thompson L.S."/>
            <person name="Nolan M."/>
            <person name="Land M."/>
            <person name="Copeland A."/>
            <person name="Lapidus A."/>
            <person name="Lucas S."/>
            <person name="Detter C."/>
            <person name="Zhulin I.B."/>
            <person name="Olsen G.J."/>
            <person name="Whitman W."/>
            <person name="Mukhopadhyay B."/>
            <person name="Bristow J."/>
            <person name="Kyrpides N."/>
        </authorList>
    </citation>
    <scope>NUCLEOTIDE SEQUENCE [LARGE SCALE GENOMIC DNA]</scope>
    <source>
        <strain evidence="3">DSM 2475 / Hrk 5</strain>
    </source>
</reference>
<dbReference type="KEGG" id="tpe:Tpen_1726"/>
<dbReference type="AlphaFoldDB" id="A1S0Z1"/>
<dbReference type="GO" id="GO:0016740">
    <property type="term" value="F:transferase activity"/>
    <property type="evidence" value="ECO:0007669"/>
    <property type="project" value="UniProtKB-KW"/>
</dbReference>
<sequence length="262" mass="28677">MNAIEQVAREASETQVVVMAGGEGRRMGLVPVPKPLLELNGKPLLEHCIEYYARCGFKDFTVLTRQEPVAEKAREAGKKLGVNVKVSMDPPLPKVGKGKALKHALQTGAVDPERRALVVFPDDLYLDDTLPLRFLASHVEAARRMGAWASVAVTLGLALPYGVVEIDAEGMAVSFKEKPVLPIHASIGLYAFEPQALKLLLEVVDMDSPSAVEFESTLLPLLAEQRRLHAYPVPHHAWLPLNTLKELDEASKILGGNREALR</sequence>
<dbReference type="GeneID" id="4601751"/>
<accession>A1S0Z1</accession>